<feature type="region of interest" description="Disordered" evidence="2">
    <location>
        <begin position="226"/>
        <end position="299"/>
    </location>
</feature>
<reference evidence="3 4" key="1">
    <citation type="submission" date="2024-01" db="EMBL/GenBank/DDBJ databases">
        <title>The complete chloroplast genome sequence of Lithospermum erythrorhizon: insights into the phylogenetic relationship among Boraginaceae species and the maternal lineages of purple gromwells.</title>
        <authorList>
            <person name="Okada T."/>
            <person name="Watanabe K."/>
        </authorList>
    </citation>
    <scope>NUCLEOTIDE SEQUENCE [LARGE SCALE GENOMIC DNA]</scope>
</reference>
<dbReference type="AlphaFoldDB" id="A0AAV3PG60"/>
<evidence type="ECO:0000256" key="1">
    <source>
        <dbReference type="SAM" id="Coils"/>
    </source>
</evidence>
<organism evidence="3 4">
    <name type="scientific">Lithospermum erythrorhizon</name>
    <name type="common">Purple gromwell</name>
    <name type="synonym">Lithospermum officinale var. erythrorhizon</name>
    <dbReference type="NCBI Taxonomy" id="34254"/>
    <lineage>
        <taxon>Eukaryota</taxon>
        <taxon>Viridiplantae</taxon>
        <taxon>Streptophyta</taxon>
        <taxon>Embryophyta</taxon>
        <taxon>Tracheophyta</taxon>
        <taxon>Spermatophyta</taxon>
        <taxon>Magnoliopsida</taxon>
        <taxon>eudicotyledons</taxon>
        <taxon>Gunneridae</taxon>
        <taxon>Pentapetalae</taxon>
        <taxon>asterids</taxon>
        <taxon>lamiids</taxon>
        <taxon>Boraginales</taxon>
        <taxon>Boraginaceae</taxon>
        <taxon>Boraginoideae</taxon>
        <taxon>Lithospermeae</taxon>
        <taxon>Lithospermum</taxon>
    </lineage>
</organism>
<feature type="compositionally biased region" description="Polar residues" evidence="2">
    <location>
        <begin position="332"/>
        <end position="350"/>
    </location>
</feature>
<dbReference type="PANTHER" id="PTHR34562:SF8">
    <property type="entry name" value="WPP DOMAIN-INTERACTING PROTEIN 1"/>
    <property type="match status" value="1"/>
</dbReference>
<evidence type="ECO:0000313" key="3">
    <source>
        <dbReference type="EMBL" id="GAA0150694.1"/>
    </source>
</evidence>
<protein>
    <recommendedName>
        <fullName evidence="5">WPP domain-interacting protein 1</fullName>
    </recommendedName>
</protein>
<dbReference type="InterPro" id="IPR044696">
    <property type="entry name" value="WIP1/2/3"/>
</dbReference>
<feature type="compositionally biased region" description="Acidic residues" evidence="2">
    <location>
        <begin position="321"/>
        <end position="331"/>
    </location>
</feature>
<feature type="compositionally biased region" description="Basic and acidic residues" evidence="2">
    <location>
        <begin position="1"/>
        <end position="13"/>
    </location>
</feature>
<sequence>MDFEREDSAHESVADNDFISDNGNLNGSGDLVSKNVSNGSVDIDQVKQLSDSDRYGVEVQDKGPVNLMPGMAGKSSGSDAQCSPVSVEKGKGLRKWRRIKREVTKEGGVVFDSCKLTKRGFSNAGVQGKPMPFSSEMRQRSDGSVSSTHAMVQSVGGLIDGFAVGDSGQASGPFVPTVADTENSDDRSSKSSTAASILNMRYGGPVAAGQVNGRNKIANTVGMNFGSSFQKVPQGKDQKETSKKPPGEQVDIEKETSHSSMESDSRSSNFVFMQDNRPFTRNGRQNGGSMNYGGENGLETLANAGHATEQLRSGYGRNSGESEDVSQEDINEGSSWSVNDENSENQGSSTDQDVLIQSIHMLQSAQEAIEKEIKKFREIGKEDIIVDDSSQNTCLPSELTSVGLEVNGSGGVERPHLLHTLEIEVSSLRENKHVMEIKLEETTAMLQMKEAKIGELEGRLGSLTNQKEVNFPDLESELEAVWKQRIEADIEYLTISRTIQDLRIASVDQISQLNEKTALEQSQITNKLIDAESKAENLKRDAKKLERHCEDLVIADETVILQNSVCKYATCFLIQLILLVVILRIFILQLSHHSAGVVPT</sequence>
<dbReference type="EMBL" id="BAABME010001640">
    <property type="protein sequence ID" value="GAA0150694.1"/>
    <property type="molecule type" value="Genomic_DNA"/>
</dbReference>
<feature type="compositionally biased region" description="Basic and acidic residues" evidence="2">
    <location>
        <begin position="234"/>
        <end position="265"/>
    </location>
</feature>
<dbReference type="Proteomes" id="UP001454036">
    <property type="component" value="Unassembled WGS sequence"/>
</dbReference>
<feature type="region of interest" description="Disordered" evidence="2">
    <location>
        <begin position="1"/>
        <end position="37"/>
    </location>
</feature>
<evidence type="ECO:0000256" key="2">
    <source>
        <dbReference type="SAM" id="MobiDB-lite"/>
    </source>
</evidence>
<feature type="coiled-coil region" evidence="1">
    <location>
        <begin position="439"/>
        <end position="466"/>
    </location>
</feature>
<name>A0AAV3PG60_LITER</name>
<gene>
    <name evidence="3" type="ORF">LIER_09575</name>
</gene>
<keyword evidence="4" id="KW-1185">Reference proteome</keyword>
<evidence type="ECO:0000313" key="4">
    <source>
        <dbReference type="Proteomes" id="UP001454036"/>
    </source>
</evidence>
<feature type="region of interest" description="Disordered" evidence="2">
    <location>
        <begin position="312"/>
        <end position="350"/>
    </location>
</feature>
<feature type="coiled-coil region" evidence="1">
    <location>
        <begin position="521"/>
        <end position="555"/>
    </location>
</feature>
<feature type="compositionally biased region" description="Polar residues" evidence="2">
    <location>
        <begin position="277"/>
        <end position="289"/>
    </location>
</feature>
<accession>A0AAV3PG60</accession>
<dbReference type="PANTHER" id="PTHR34562">
    <property type="entry name" value="WPP DOMAIN-INTERACTING PROTEIN 2"/>
    <property type="match status" value="1"/>
</dbReference>
<feature type="region of interest" description="Disordered" evidence="2">
    <location>
        <begin position="173"/>
        <end position="192"/>
    </location>
</feature>
<proteinExistence type="predicted"/>
<comment type="caution">
    <text evidence="3">The sequence shown here is derived from an EMBL/GenBank/DDBJ whole genome shotgun (WGS) entry which is preliminary data.</text>
</comment>
<keyword evidence="1" id="KW-0175">Coiled coil</keyword>
<evidence type="ECO:0008006" key="5">
    <source>
        <dbReference type="Google" id="ProtNLM"/>
    </source>
</evidence>